<dbReference type="RefSeq" id="WP_250828819.1">
    <property type="nucleotide sequence ID" value="NZ_JAMOIL010000042.1"/>
</dbReference>
<gene>
    <name evidence="9" type="ORF">M8330_20300</name>
</gene>
<dbReference type="PRINTS" id="PR00352">
    <property type="entry name" value="3FE4SFRDOXIN"/>
</dbReference>
<keyword evidence="6 8" id="KW-0411">Iron-sulfur</keyword>
<evidence type="ECO:0000256" key="6">
    <source>
        <dbReference type="ARBA" id="ARBA00023014"/>
    </source>
</evidence>
<evidence type="ECO:0000256" key="4">
    <source>
        <dbReference type="ARBA" id="ARBA00022982"/>
    </source>
</evidence>
<evidence type="ECO:0000256" key="2">
    <source>
        <dbReference type="ARBA" id="ARBA00022448"/>
    </source>
</evidence>
<dbReference type="GO" id="GO:0051538">
    <property type="term" value="F:3 iron, 4 sulfur cluster binding"/>
    <property type="evidence" value="ECO:0007669"/>
    <property type="project" value="UniProtKB-KW"/>
</dbReference>
<protein>
    <recommendedName>
        <fullName evidence="8">Ferredoxin</fullName>
    </recommendedName>
</protein>
<evidence type="ECO:0000256" key="1">
    <source>
        <dbReference type="ARBA" id="ARBA00001927"/>
    </source>
</evidence>
<name>A0A9X2DB03_9ACTN</name>
<accession>A0A9X2DB03</accession>
<evidence type="ECO:0000256" key="7">
    <source>
        <dbReference type="ARBA" id="ARBA00023291"/>
    </source>
</evidence>
<comment type="function">
    <text evidence="8">Ferredoxins are iron-sulfur proteins that transfer electrons in a wide variety of metabolic reactions.</text>
</comment>
<evidence type="ECO:0000256" key="3">
    <source>
        <dbReference type="ARBA" id="ARBA00022723"/>
    </source>
</evidence>
<dbReference type="PANTHER" id="PTHR36923">
    <property type="entry name" value="FERREDOXIN"/>
    <property type="match status" value="1"/>
</dbReference>
<dbReference type="Pfam" id="PF13370">
    <property type="entry name" value="Fer4_13"/>
    <property type="match status" value="1"/>
</dbReference>
<dbReference type="InterPro" id="IPR001080">
    <property type="entry name" value="3Fe4S_ferredoxin"/>
</dbReference>
<dbReference type="SUPFAM" id="SSF54862">
    <property type="entry name" value="4Fe-4S ferredoxins"/>
    <property type="match status" value="1"/>
</dbReference>
<organism evidence="9 10">
    <name type="scientific">Nocardioides bruguierae</name>
    <dbReference type="NCBI Taxonomy" id="2945102"/>
    <lineage>
        <taxon>Bacteria</taxon>
        <taxon>Bacillati</taxon>
        <taxon>Actinomycetota</taxon>
        <taxon>Actinomycetes</taxon>
        <taxon>Propionibacteriales</taxon>
        <taxon>Nocardioidaceae</taxon>
        <taxon>Nocardioides</taxon>
    </lineage>
</organism>
<dbReference type="GO" id="GO:0005506">
    <property type="term" value="F:iron ion binding"/>
    <property type="evidence" value="ECO:0007669"/>
    <property type="project" value="UniProtKB-UniRule"/>
</dbReference>
<dbReference type="GO" id="GO:0009055">
    <property type="term" value="F:electron transfer activity"/>
    <property type="evidence" value="ECO:0007669"/>
    <property type="project" value="UniProtKB-UniRule"/>
</dbReference>
<keyword evidence="2 8" id="KW-0813">Transport</keyword>
<evidence type="ECO:0000256" key="5">
    <source>
        <dbReference type="ARBA" id="ARBA00023004"/>
    </source>
</evidence>
<dbReference type="Proteomes" id="UP001139485">
    <property type="component" value="Unassembled WGS sequence"/>
</dbReference>
<evidence type="ECO:0000313" key="9">
    <source>
        <dbReference type="EMBL" id="MCM0622635.1"/>
    </source>
</evidence>
<evidence type="ECO:0000313" key="10">
    <source>
        <dbReference type="Proteomes" id="UP001139485"/>
    </source>
</evidence>
<dbReference type="AlphaFoldDB" id="A0A9X2DB03"/>
<reference evidence="9" key="1">
    <citation type="submission" date="2022-05" db="EMBL/GenBank/DDBJ databases">
        <authorList>
            <person name="Tuo L."/>
        </authorList>
    </citation>
    <scope>NUCLEOTIDE SEQUENCE</scope>
    <source>
        <strain evidence="9">BSK12Z-4</strain>
    </source>
</reference>
<keyword evidence="3 8" id="KW-0479">Metal-binding</keyword>
<dbReference type="PANTHER" id="PTHR36923:SF3">
    <property type="entry name" value="FERREDOXIN"/>
    <property type="match status" value="1"/>
</dbReference>
<evidence type="ECO:0000256" key="8">
    <source>
        <dbReference type="RuleBase" id="RU368020"/>
    </source>
</evidence>
<sequence>MRVVHDQARCASIGMCEDLAPDVFEVRDDGALTVLDSTPASERQAAVRAACEACPTGALRLEE</sequence>
<keyword evidence="4 8" id="KW-0249">Electron transport</keyword>
<dbReference type="InterPro" id="IPR051269">
    <property type="entry name" value="Fe-S_cluster_ET"/>
</dbReference>
<keyword evidence="10" id="KW-1185">Reference proteome</keyword>
<dbReference type="EMBL" id="JAMOIL010000042">
    <property type="protein sequence ID" value="MCM0622635.1"/>
    <property type="molecule type" value="Genomic_DNA"/>
</dbReference>
<dbReference type="Gene3D" id="3.30.70.20">
    <property type="match status" value="1"/>
</dbReference>
<comment type="caution">
    <text evidence="9">The sequence shown here is derived from an EMBL/GenBank/DDBJ whole genome shotgun (WGS) entry which is preliminary data.</text>
</comment>
<keyword evidence="7" id="KW-0003">3Fe-4S</keyword>
<comment type="cofactor">
    <cofactor evidence="1">
        <name>[3Fe-4S] cluster</name>
        <dbReference type="ChEBI" id="CHEBI:21137"/>
    </cofactor>
</comment>
<keyword evidence="5 8" id="KW-0408">Iron</keyword>
<proteinExistence type="predicted"/>